<organism evidence="2 3">
    <name type="scientific">Paraburkholderia piptadeniae</name>
    <dbReference type="NCBI Taxonomy" id="1701573"/>
    <lineage>
        <taxon>Bacteria</taxon>
        <taxon>Pseudomonadati</taxon>
        <taxon>Pseudomonadota</taxon>
        <taxon>Betaproteobacteria</taxon>
        <taxon>Burkholderiales</taxon>
        <taxon>Burkholderiaceae</taxon>
        <taxon>Paraburkholderia</taxon>
    </lineage>
</organism>
<keyword evidence="3" id="KW-1185">Reference proteome</keyword>
<gene>
    <name evidence="2" type="ORF">BN2476_630148</name>
</gene>
<comment type="caution">
    <text evidence="2">The sequence shown here is derived from an EMBL/GenBank/DDBJ whole genome shotgun (WGS) entry which is preliminary data.</text>
</comment>
<sequence length="28" mass="3243">MINRIPPPHINDVADIKRKRNSNEETPS</sequence>
<dbReference type="AlphaFoldDB" id="A0A1N7SLV8"/>
<protein>
    <submittedName>
        <fullName evidence="2">Uncharacterized protein</fullName>
    </submittedName>
</protein>
<evidence type="ECO:0000313" key="3">
    <source>
        <dbReference type="Proteomes" id="UP000195569"/>
    </source>
</evidence>
<accession>A0A1N7SLV8</accession>
<name>A0A1N7SLV8_9BURK</name>
<proteinExistence type="predicted"/>
<dbReference type="Proteomes" id="UP000195569">
    <property type="component" value="Unassembled WGS sequence"/>
</dbReference>
<dbReference type="EMBL" id="CYGY02000063">
    <property type="protein sequence ID" value="SIT48376.1"/>
    <property type="molecule type" value="Genomic_DNA"/>
</dbReference>
<evidence type="ECO:0000256" key="1">
    <source>
        <dbReference type="SAM" id="MobiDB-lite"/>
    </source>
</evidence>
<evidence type="ECO:0000313" key="2">
    <source>
        <dbReference type="EMBL" id="SIT48376.1"/>
    </source>
</evidence>
<reference evidence="2" key="1">
    <citation type="submission" date="2016-12" db="EMBL/GenBank/DDBJ databases">
        <authorList>
            <person name="Moulin L."/>
        </authorList>
    </citation>
    <scope>NUCLEOTIDE SEQUENCE [LARGE SCALE GENOMIC DNA]</scope>
    <source>
        <strain evidence="2">STM 7183</strain>
    </source>
</reference>
<feature type="region of interest" description="Disordered" evidence="1">
    <location>
        <begin position="1"/>
        <end position="28"/>
    </location>
</feature>